<dbReference type="AlphaFoldDB" id="A0A934UXF9"/>
<organism evidence="1 2">
    <name type="scientific">Leucobacter edaphi</name>
    <dbReference type="NCBI Taxonomy" id="2796472"/>
    <lineage>
        <taxon>Bacteria</taxon>
        <taxon>Bacillati</taxon>
        <taxon>Actinomycetota</taxon>
        <taxon>Actinomycetes</taxon>
        <taxon>Micrococcales</taxon>
        <taxon>Microbacteriaceae</taxon>
        <taxon>Leucobacter</taxon>
    </lineage>
</organism>
<keyword evidence="2" id="KW-1185">Reference proteome</keyword>
<evidence type="ECO:0000313" key="2">
    <source>
        <dbReference type="Proteomes" id="UP000618733"/>
    </source>
</evidence>
<proteinExistence type="predicted"/>
<gene>
    <name evidence="1" type="ORF">JD292_11615</name>
</gene>
<dbReference type="Proteomes" id="UP000618733">
    <property type="component" value="Unassembled WGS sequence"/>
</dbReference>
<name>A0A934UXF9_9MICO</name>
<comment type="caution">
    <text evidence="1">The sequence shown here is derived from an EMBL/GenBank/DDBJ whole genome shotgun (WGS) entry which is preliminary data.</text>
</comment>
<dbReference type="EMBL" id="JAEHOI010000011">
    <property type="protein sequence ID" value="MBK0422719.1"/>
    <property type="molecule type" value="Genomic_DNA"/>
</dbReference>
<sequence length="143" mass="14807">MSETVHSNLRSWATGSHATEAAVELLIRADLASGGSQWVRDASLESSEPPRLYVDHAILVSASDSLSGQSRAIARLAASMLGGDTVDLSTALPALDRDHVMLVLAAVAHAAGSHEDSAPRMAGGKVVGTLALGPAFAWPQLTR</sequence>
<reference evidence="1" key="1">
    <citation type="submission" date="2020-12" db="EMBL/GenBank/DDBJ databases">
        <title>Leucobacter sp. CAS2, isolated from Chromium sludge.</title>
        <authorList>
            <person name="Xu Z."/>
        </authorList>
    </citation>
    <scope>NUCLEOTIDE SEQUENCE</scope>
    <source>
        <strain evidence="1">CSA2</strain>
    </source>
</reference>
<dbReference type="RefSeq" id="WP_200132908.1">
    <property type="nucleotide sequence ID" value="NZ_JAEHOI010000011.1"/>
</dbReference>
<evidence type="ECO:0000313" key="1">
    <source>
        <dbReference type="EMBL" id="MBK0422719.1"/>
    </source>
</evidence>
<protein>
    <submittedName>
        <fullName evidence="1">Uncharacterized protein</fullName>
    </submittedName>
</protein>
<accession>A0A934UXF9</accession>